<gene>
    <name evidence="2" type="ORF">Aglo03_13140</name>
</gene>
<feature type="compositionally biased region" description="Polar residues" evidence="1">
    <location>
        <begin position="14"/>
        <end position="36"/>
    </location>
</feature>
<keyword evidence="3" id="KW-1185">Reference proteome</keyword>
<evidence type="ECO:0000313" key="3">
    <source>
        <dbReference type="Proteomes" id="UP001165042"/>
    </source>
</evidence>
<sequence>MTSSVASCPALGSAPSNSPMVKNPNFRNPPTRSATTPILPAPRHPDGRGPTMRTKWPGPFAGFGELRRRPKMAESRANRASTVVKADDDLRGGRLDRGGV</sequence>
<feature type="compositionally biased region" description="Basic and acidic residues" evidence="1">
    <location>
        <begin position="85"/>
        <end position="100"/>
    </location>
</feature>
<name>A0A9W6V913_9PSEU</name>
<feature type="region of interest" description="Disordered" evidence="1">
    <location>
        <begin position="1"/>
        <end position="100"/>
    </location>
</feature>
<accession>A0A9W6V913</accession>
<evidence type="ECO:0000256" key="1">
    <source>
        <dbReference type="SAM" id="MobiDB-lite"/>
    </source>
</evidence>
<protein>
    <submittedName>
        <fullName evidence="2">Uncharacterized protein</fullName>
    </submittedName>
</protein>
<comment type="caution">
    <text evidence="2">The sequence shown here is derived from an EMBL/GenBank/DDBJ whole genome shotgun (WGS) entry which is preliminary data.</text>
</comment>
<organism evidence="2 3">
    <name type="scientific">Actinokineospora globicatena</name>
    <dbReference type="NCBI Taxonomy" id="103729"/>
    <lineage>
        <taxon>Bacteria</taxon>
        <taxon>Bacillati</taxon>
        <taxon>Actinomycetota</taxon>
        <taxon>Actinomycetes</taxon>
        <taxon>Pseudonocardiales</taxon>
        <taxon>Pseudonocardiaceae</taxon>
        <taxon>Actinokineospora</taxon>
    </lineage>
</organism>
<proteinExistence type="predicted"/>
<evidence type="ECO:0000313" key="2">
    <source>
        <dbReference type="EMBL" id="GLW90498.1"/>
    </source>
</evidence>
<feature type="compositionally biased region" description="Basic and acidic residues" evidence="1">
    <location>
        <begin position="65"/>
        <end position="77"/>
    </location>
</feature>
<dbReference type="EMBL" id="BSSD01000001">
    <property type="protein sequence ID" value="GLW90498.1"/>
    <property type="molecule type" value="Genomic_DNA"/>
</dbReference>
<reference evidence="2" key="1">
    <citation type="submission" date="2023-02" db="EMBL/GenBank/DDBJ databases">
        <title>Actinokineospora globicatena NBRC 15670.</title>
        <authorList>
            <person name="Ichikawa N."/>
            <person name="Sato H."/>
            <person name="Tonouchi N."/>
        </authorList>
    </citation>
    <scope>NUCLEOTIDE SEQUENCE</scope>
    <source>
        <strain evidence="2">NBRC 15670</strain>
    </source>
</reference>
<dbReference type="Proteomes" id="UP001165042">
    <property type="component" value="Unassembled WGS sequence"/>
</dbReference>
<dbReference type="AlphaFoldDB" id="A0A9W6V913"/>